<evidence type="ECO:0000259" key="2">
    <source>
        <dbReference type="Pfam" id="PF24800"/>
    </source>
</evidence>
<dbReference type="EMBL" id="MCBR01007787">
    <property type="protein sequence ID" value="RKF75578.1"/>
    <property type="molecule type" value="Genomic_DNA"/>
</dbReference>
<accession>A0A420IM03</accession>
<evidence type="ECO:0000313" key="4">
    <source>
        <dbReference type="Proteomes" id="UP000285405"/>
    </source>
</evidence>
<dbReference type="PANTHER" id="PTHR42109">
    <property type="entry name" value="UNPLACED GENOMIC SCAFFOLD UM_SCAF_CONTIG_1.265, WHOLE GENOME SHOTGUN SEQUENCE"/>
    <property type="match status" value="1"/>
</dbReference>
<feature type="transmembrane region" description="Helical" evidence="1">
    <location>
        <begin position="223"/>
        <end position="247"/>
    </location>
</feature>
<evidence type="ECO:0000313" key="3">
    <source>
        <dbReference type="EMBL" id="RKF75578.1"/>
    </source>
</evidence>
<gene>
    <name evidence="3" type="ORF">GcC1_077005</name>
</gene>
<dbReference type="OrthoDB" id="2560628at2759"/>
<dbReference type="AlphaFoldDB" id="A0A420IM03"/>
<comment type="caution">
    <text evidence="3">The sequence shown here is derived from an EMBL/GenBank/DDBJ whole genome shotgun (WGS) entry which is preliminary data.</text>
</comment>
<keyword evidence="1" id="KW-0812">Transmembrane</keyword>
<feature type="transmembrane region" description="Helical" evidence="1">
    <location>
        <begin position="41"/>
        <end position="62"/>
    </location>
</feature>
<dbReference type="Pfam" id="PF24800">
    <property type="entry name" value="DUF7702"/>
    <property type="match status" value="1"/>
</dbReference>
<feature type="transmembrane region" description="Helical" evidence="1">
    <location>
        <begin position="68"/>
        <end position="91"/>
    </location>
</feature>
<keyword evidence="1" id="KW-1133">Transmembrane helix</keyword>
<feature type="transmembrane region" description="Helical" evidence="1">
    <location>
        <begin position="149"/>
        <end position="173"/>
    </location>
</feature>
<name>A0A420IM03_9PEZI</name>
<feature type="domain" description="DUF7702" evidence="2">
    <location>
        <begin position="4"/>
        <end position="247"/>
    </location>
</feature>
<reference evidence="3 4" key="1">
    <citation type="journal article" date="2018" name="BMC Genomics">
        <title>Comparative genome analyses reveal sequence features reflecting distinct modes of host-adaptation between dicot and monocot powdery mildew.</title>
        <authorList>
            <person name="Wu Y."/>
            <person name="Ma X."/>
            <person name="Pan Z."/>
            <person name="Kale S.D."/>
            <person name="Song Y."/>
            <person name="King H."/>
            <person name="Zhang Q."/>
            <person name="Presley C."/>
            <person name="Deng X."/>
            <person name="Wei C.I."/>
            <person name="Xiao S."/>
        </authorList>
    </citation>
    <scope>NUCLEOTIDE SEQUENCE [LARGE SCALE GENOMIC DNA]</scope>
    <source>
        <strain evidence="3">UCSC1</strain>
    </source>
</reference>
<dbReference type="Proteomes" id="UP000285405">
    <property type="component" value="Unassembled WGS sequence"/>
</dbReference>
<protein>
    <recommendedName>
        <fullName evidence="2">DUF7702 domain-containing protein</fullName>
    </recommendedName>
</protein>
<organism evidence="3 4">
    <name type="scientific">Golovinomyces cichoracearum</name>
    <dbReference type="NCBI Taxonomy" id="62708"/>
    <lineage>
        <taxon>Eukaryota</taxon>
        <taxon>Fungi</taxon>
        <taxon>Dikarya</taxon>
        <taxon>Ascomycota</taxon>
        <taxon>Pezizomycotina</taxon>
        <taxon>Leotiomycetes</taxon>
        <taxon>Erysiphales</taxon>
        <taxon>Erysiphaceae</taxon>
        <taxon>Golovinomyces</taxon>
    </lineage>
</organism>
<evidence type="ECO:0000256" key="1">
    <source>
        <dbReference type="SAM" id="Phobius"/>
    </source>
</evidence>
<keyword evidence="1" id="KW-0472">Membrane</keyword>
<feature type="transmembrane region" description="Helical" evidence="1">
    <location>
        <begin position="12"/>
        <end position="29"/>
    </location>
</feature>
<sequence>MVELNERGDINAASVIIYSIFTILIGVIFKRNGFRDALGYIYILLFTVVKVIGGIMTVYVQATLDLSLYTPAAIIGVVVLSPVMLAICFLIMPDKITIKNFRNIPASYAPKFVIVTRIVITSALCIGIAGGLLVFTTHTTPEGIYKGQILLRTAAGLALSSWILIYLIIYLLYPERHCIGLAYPIVAYMVMPAFAIRLAYGMGVASTFHTNLNQSFNPLGGSWVIYMCMAFLPEVFVTGSLVGIGLVTPDPQK</sequence>
<proteinExistence type="predicted"/>
<feature type="transmembrane region" description="Helical" evidence="1">
    <location>
        <begin position="185"/>
        <end position="203"/>
    </location>
</feature>
<dbReference type="PANTHER" id="PTHR42109:SF2">
    <property type="entry name" value="INTEGRAL MEMBRANE PROTEIN"/>
    <property type="match status" value="1"/>
</dbReference>
<feature type="transmembrane region" description="Helical" evidence="1">
    <location>
        <begin position="112"/>
        <end position="137"/>
    </location>
</feature>
<dbReference type="InterPro" id="IPR056119">
    <property type="entry name" value="DUF7702"/>
</dbReference>